<name>A0A251SBL7_HELAN</name>
<dbReference type="InParanoid" id="A0A251SBL7"/>
<evidence type="ECO:0000313" key="1">
    <source>
        <dbReference type="EMBL" id="KAF5766515.1"/>
    </source>
</evidence>
<dbReference type="AlphaFoldDB" id="A0A251SBL7"/>
<dbReference type="Gramene" id="mRNA:HanXRQr2_Chr15g0716231">
    <property type="protein sequence ID" value="mRNA:HanXRQr2_Chr15g0716231"/>
    <property type="gene ID" value="HanXRQr2_Chr15g0716231"/>
</dbReference>
<reference evidence="2" key="2">
    <citation type="submission" date="2017-02" db="EMBL/GenBank/DDBJ databases">
        <title>Sunflower complete genome.</title>
        <authorList>
            <person name="Langlade N."/>
            <person name="Munos S."/>
        </authorList>
    </citation>
    <scope>NUCLEOTIDE SEQUENCE [LARGE SCALE GENOMIC DNA]</scope>
    <source>
        <tissue evidence="2">Leaves</tissue>
    </source>
</reference>
<keyword evidence="3" id="KW-1185">Reference proteome</keyword>
<evidence type="ECO:0000313" key="2">
    <source>
        <dbReference type="EMBL" id="OTF96249.1"/>
    </source>
</evidence>
<accession>A0A251SBL7</accession>
<dbReference type="EMBL" id="CM007904">
    <property type="protein sequence ID" value="OTF96249.1"/>
    <property type="molecule type" value="Genomic_DNA"/>
</dbReference>
<reference evidence="1 3" key="1">
    <citation type="journal article" date="2017" name="Nature">
        <title>The sunflower genome provides insights into oil metabolism, flowering and Asterid evolution.</title>
        <authorList>
            <person name="Badouin H."/>
            <person name="Gouzy J."/>
            <person name="Grassa C.J."/>
            <person name="Murat F."/>
            <person name="Staton S.E."/>
            <person name="Cottret L."/>
            <person name="Lelandais-Briere C."/>
            <person name="Owens G.L."/>
            <person name="Carrere S."/>
            <person name="Mayjonade B."/>
            <person name="Legrand L."/>
            <person name="Gill N."/>
            <person name="Kane N.C."/>
            <person name="Bowers J.E."/>
            <person name="Hubner S."/>
            <person name="Bellec A."/>
            <person name="Berard A."/>
            <person name="Berges H."/>
            <person name="Blanchet N."/>
            <person name="Boniface M.C."/>
            <person name="Brunel D."/>
            <person name="Catrice O."/>
            <person name="Chaidir N."/>
            <person name="Claudel C."/>
            <person name="Donnadieu C."/>
            <person name="Faraut T."/>
            <person name="Fievet G."/>
            <person name="Helmstetter N."/>
            <person name="King M."/>
            <person name="Knapp S.J."/>
            <person name="Lai Z."/>
            <person name="Le Paslier M.C."/>
            <person name="Lippi Y."/>
            <person name="Lorenzon L."/>
            <person name="Mandel J.R."/>
            <person name="Marage G."/>
            <person name="Marchand G."/>
            <person name="Marquand E."/>
            <person name="Bret-Mestries E."/>
            <person name="Morien E."/>
            <person name="Nambeesan S."/>
            <person name="Nguyen T."/>
            <person name="Pegot-Espagnet P."/>
            <person name="Pouilly N."/>
            <person name="Raftis F."/>
            <person name="Sallet E."/>
            <person name="Schiex T."/>
            <person name="Thomas J."/>
            <person name="Vandecasteele C."/>
            <person name="Vares D."/>
            <person name="Vear F."/>
            <person name="Vautrin S."/>
            <person name="Crespi M."/>
            <person name="Mangin B."/>
            <person name="Burke J.M."/>
            <person name="Salse J."/>
            <person name="Munos S."/>
            <person name="Vincourt P."/>
            <person name="Rieseberg L.H."/>
            <person name="Langlade N.B."/>
        </authorList>
    </citation>
    <scope>NUCLEOTIDE SEQUENCE [LARGE SCALE GENOMIC DNA]</scope>
    <source>
        <strain evidence="3">cv. SF193</strain>
        <tissue evidence="1">Leaves</tissue>
    </source>
</reference>
<protein>
    <submittedName>
        <fullName evidence="2">Uncharacterized protein</fullName>
    </submittedName>
</protein>
<proteinExistence type="predicted"/>
<gene>
    <name evidence="2" type="ORF">HannXRQ_Chr15g0492001</name>
    <name evidence="1" type="ORF">HanXRQr2_Chr15g0716231</name>
</gene>
<evidence type="ECO:0000313" key="3">
    <source>
        <dbReference type="Proteomes" id="UP000215914"/>
    </source>
</evidence>
<sequence>MNPRCINPRCINPYVSFNFLHIDSVVNRFINHYLFVHNELAVNRIVKRYFKSWLQRL</sequence>
<dbReference type="EMBL" id="MNCJ02000330">
    <property type="protein sequence ID" value="KAF5766515.1"/>
    <property type="molecule type" value="Genomic_DNA"/>
</dbReference>
<reference evidence="1" key="3">
    <citation type="submission" date="2020-06" db="EMBL/GenBank/DDBJ databases">
        <title>Helianthus annuus Genome sequencing and assembly Release 2.</title>
        <authorList>
            <person name="Gouzy J."/>
            <person name="Langlade N."/>
            <person name="Munos S."/>
        </authorList>
    </citation>
    <scope>NUCLEOTIDE SEQUENCE</scope>
    <source>
        <tissue evidence="1">Leaves</tissue>
    </source>
</reference>
<organism evidence="2 3">
    <name type="scientific">Helianthus annuus</name>
    <name type="common">Common sunflower</name>
    <dbReference type="NCBI Taxonomy" id="4232"/>
    <lineage>
        <taxon>Eukaryota</taxon>
        <taxon>Viridiplantae</taxon>
        <taxon>Streptophyta</taxon>
        <taxon>Embryophyta</taxon>
        <taxon>Tracheophyta</taxon>
        <taxon>Spermatophyta</taxon>
        <taxon>Magnoliopsida</taxon>
        <taxon>eudicotyledons</taxon>
        <taxon>Gunneridae</taxon>
        <taxon>Pentapetalae</taxon>
        <taxon>asterids</taxon>
        <taxon>campanulids</taxon>
        <taxon>Asterales</taxon>
        <taxon>Asteraceae</taxon>
        <taxon>Asteroideae</taxon>
        <taxon>Heliantheae alliance</taxon>
        <taxon>Heliantheae</taxon>
        <taxon>Helianthus</taxon>
    </lineage>
</organism>
<dbReference type="Proteomes" id="UP000215914">
    <property type="component" value="Chromosome 15"/>
</dbReference>